<reference evidence="1 2" key="1">
    <citation type="journal article" date="2021" name="Elife">
        <title>Chloroplast acquisition without the gene transfer in kleptoplastic sea slugs, Plakobranchus ocellatus.</title>
        <authorList>
            <person name="Maeda T."/>
            <person name="Takahashi S."/>
            <person name="Yoshida T."/>
            <person name="Shimamura S."/>
            <person name="Takaki Y."/>
            <person name="Nagai Y."/>
            <person name="Toyoda A."/>
            <person name="Suzuki Y."/>
            <person name="Arimoto A."/>
            <person name="Ishii H."/>
            <person name="Satoh N."/>
            <person name="Nishiyama T."/>
            <person name="Hasebe M."/>
            <person name="Maruyama T."/>
            <person name="Minagawa J."/>
            <person name="Obokata J."/>
            <person name="Shigenobu S."/>
        </authorList>
    </citation>
    <scope>NUCLEOTIDE SEQUENCE [LARGE SCALE GENOMIC DNA]</scope>
</reference>
<accession>A0AAV4FIA1</accession>
<evidence type="ECO:0000313" key="1">
    <source>
        <dbReference type="EMBL" id="GFR72784.1"/>
    </source>
</evidence>
<dbReference type="Proteomes" id="UP000762676">
    <property type="component" value="Unassembled WGS sequence"/>
</dbReference>
<sequence>MILAFLYLPLSFSRHAFLHRLAFSFPTQQQVSIARPTWRNWTLTFANVLSAARLNGPFVWLSGCREAPWPAGHTLRPVQVPRNGQIGRQRCTGS</sequence>
<dbReference type="AlphaFoldDB" id="A0AAV4FIA1"/>
<evidence type="ECO:0000313" key="2">
    <source>
        <dbReference type="Proteomes" id="UP000762676"/>
    </source>
</evidence>
<comment type="caution">
    <text evidence="1">The sequence shown here is derived from an EMBL/GenBank/DDBJ whole genome shotgun (WGS) entry which is preliminary data.</text>
</comment>
<gene>
    <name evidence="1" type="ORF">ElyMa_003851200</name>
</gene>
<organism evidence="1 2">
    <name type="scientific">Elysia marginata</name>
    <dbReference type="NCBI Taxonomy" id="1093978"/>
    <lineage>
        <taxon>Eukaryota</taxon>
        <taxon>Metazoa</taxon>
        <taxon>Spiralia</taxon>
        <taxon>Lophotrochozoa</taxon>
        <taxon>Mollusca</taxon>
        <taxon>Gastropoda</taxon>
        <taxon>Heterobranchia</taxon>
        <taxon>Euthyneura</taxon>
        <taxon>Panpulmonata</taxon>
        <taxon>Sacoglossa</taxon>
        <taxon>Placobranchoidea</taxon>
        <taxon>Plakobranchidae</taxon>
        <taxon>Elysia</taxon>
    </lineage>
</organism>
<evidence type="ECO:0008006" key="3">
    <source>
        <dbReference type="Google" id="ProtNLM"/>
    </source>
</evidence>
<keyword evidence="2" id="KW-1185">Reference proteome</keyword>
<name>A0AAV4FIA1_9GAST</name>
<dbReference type="EMBL" id="BMAT01007851">
    <property type="protein sequence ID" value="GFR72784.1"/>
    <property type="molecule type" value="Genomic_DNA"/>
</dbReference>
<protein>
    <recommendedName>
        <fullName evidence="3">Secreted protein</fullName>
    </recommendedName>
</protein>
<proteinExistence type="predicted"/>